<protein>
    <submittedName>
        <fullName evidence="2">Uncharacterized protein</fullName>
    </submittedName>
</protein>
<evidence type="ECO:0000313" key="3">
    <source>
        <dbReference type="Proteomes" id="UP000005426"/>
    </source>
</evidence>
<dbReference type="AlphaFoldDB" id="G9P0G0"/>
<reference evidence="2 3" key="1">
    <citation type="journal article" date="2011" name="Genome Biol.">
        <title>Comparative genome sequence analysis underscores mycoparasitism as the ancestral life style of Trichoderma.</title>
        <authorList>
            <person name="Kubicek C.P."/>
            <person name="Herrera-Estrella A."/>
            <person name="Seidl-Seiboth V."/>
            <person name="Martinez D.A."/>
            <person name="Druzhinina I.S."/>
            <person name="Thon M."/>
            <person name="Zeilinger S."/>
            <person name="Casas-Flores S."/>
            <person name="Horwitz B.A."/>
            <person name="Mukherjee P.K."/>
            <person name="Mukherjee M."/>
            <person name="Kredics L."/>
            <person name="Alcaraz L.D."/>
            <person name="Aerts A."/>
            <person name="Antal Z."/>
            <person name="Atanasova L."/>
            <person name="Cervantes-Badillo M.G."/>
            <person name="Challacombe J."/>
            <person name="Chertkov O."/>
            <person name="McCluskey K."/>
            <person name="Coulpier F."/>
            <person name="Deshpande N."/>
            <person name="von Doehren H."/>
            <person name="Ebbole D.J."/>
            <person name="Esquivel-Naranjo E.U."/>
            <person name="Fekete E."/>
            <person name="Flipphi M."/>
            <person name="Glaser F."/>
            <person name="Gomez-Rodriguez E.Y."/>
            <person name="Gruber S."/>
            <person name="Han C."/>
            <person name="Henrissat B."/>
            <person name="Hermosa R."/>
            <person name="Hernandez-Onate M."/>
            <person name="Karaffa L."/>
            <person name="Kosti I."/>
            <person name="Le Crom S."/>
            <person name="Lindquist E."/>
            <person name="Lucas S."/>
            <person name="Luebeck M."/>
            <person name="Luebeck P.S."/>
            <person name="Margeot A."/>
            <person name="Metz B."/>
            <person name="Misra M."/>
            <person name="Nevalainen H."/>
            <person name="Omann M."/>
            <person name="Packer N."/>
            <person name="Perrone G."/>
            <person name="Uresti-Rivera E.E."/>
            <person name="Salamov A."/>
            <person name="Schmoll M."/>
            <person name="Seiboth B."/>
            <person name="Shapiro H."/>
            <person name="Sukno S."/>
            <person name="Tamayo-Ramos J.A."/>
            <person name="Tisch D."/>
            <person name="Wiest A."/>
            <person name="Wilkinson H.H."/>
            <person name="Zhang M."/>
            <person name="Coutinho P.M."/>
            <person name="Kenerley C.M."/>
            <person name="Monte E."/>
            <person name="Baker S.E."/>
            <person name="Grigoriev I.V."/>
        </authorList>
    </citation>
    <scope>NUCLEOTIDE SEQUENCE [LARGE SCALE GENOMIC DNA]</scope>
    <source>
        <strain evidence="3">ATCC 20476 / IMI 206040</strain>
    </source>
</reference>
<feature type="compositionally biased region" description="Acidic residues" evidence="1">
    <location>
        <begin position="150"/>
        <end position="159"/>
    </location>
</feature>
<feature type="compositionally biased region" description="Low complexity" evidence="1">
    <location>
        <begin position="72"/>
        <end position="83"/>
    </location>
</feature>
<sequence length="343" mass="38451">MAKRKSNDESPALPRKKAKLQQAPPNVLDAQATCLPTSTSMPAESRPSQREKRKRTRSPSPEPSAKRARTQGPGVSDSSVGSPEVWPRSPSNGVEYDSDEGITDHMRECEAKLLTIMSGDDPAYYPPSDVEDELEAEGRHTPQYGSGSEYESECDSDEEINGHTKECVEKLLAITNGNDPTYLPPSDVEDELEAEGRHTPERPYQHPRGRLLSPELLGKERLPPPFFRLSAREAIASLSPQERWRPPSAAQPLREKSRSPLQEARQSPPQNKSPKRQKSPRRQPEAHKKRINTGDQRRPRKVKPAPRVVEQILRSRRSSRRDGASQLWCLGDDGAPCLMISRR</sequence>
<evidence type="ECO:0000256" key="1">
    <source>
        <dbReference type="SAM" id="MobiDB-lite"/>
    </source>
</evidence>
<feature type="region of interest" description="Disordered" evidence="1">
    <location>
        <begin position="175"/>
        <end position="222"/>
    </location>
</feature>
<feature type="region of interest" description="Disordered" evidence="1">
    <location>
        <begin position="236"/>
        <end position="326"/>
    </location>
</feature>
<feature type="region of interest" description="Disordered" evidence="1">
    <location>
        <begin position="1"/>
        <end position="101"/>
    </location>
</feature>
<dbReference type="KEGG" id="tatv:25783526"/>
<dbReference type="HOGENOM" id="CLU_809063_0_0_1"/>
<proteinExistence type="predicted"/>
<dbReference type="GeneID" id="25783526"/>
<feature type="region of interest" description="Disordered" evidence="1">
    <location>
        <begin position="118"/>
        <end position="162"/>
    </location>
</feature>
<name>G9P0G0_HYPAI</name>
<comment type="caution">
    <text evidence="2">The sequence shown here is derived from an EMBL/GenBank/DDBJ whole genome shotgun (WGS) entry which is preliminary data.</text>
</comment>
<gene>
    <name evidence="2" type="ORF">TRIATDRAFT_320456</name>
</gene>
<organism evidence="2 3">
    <name type="scientific">Hypocrea atroviridis (strain ATCC 20476 / IMI 206040)</name>
    <name type="common">Trichoderma atroviride</name>
    <dbReference type="NCBI Taxonomy" id="452589"/>
    <lineage>
        <taxon>Eukaryota</taxon>
        <taxon>Fungi</taxon>
        <taxon>Dikarya</taxon>
        <taxon>Ascomycota</taxon>
        <taxon>Pezizomycotina</taxon>
        <taxon>Sordariomycetes</taxon>
        <taxon>Hypocreomycetidae</taxon>
        <taxon>Hypocreales</taxon>
        <taxon>Hypocreaceae</taxon>
        <taxon>Trichoderma</taxon>
    </lineage>
</organism>
<evidence type="ECO:0000313" key="2">
    <source>
        <dbReference type="EMBL" id="EHK43151.1"/>
    </source>
</evidence>
<feature type="compositionally biased region" description="Basic residues" evidence="1">
    <location>
        <begin position="273"/>
        <end position="291"/>
    </location>
</feature>
<dbReference type="EMBL" id="ABDG02000026">
    <property type="protein sequence ID" value="EHK43151.1"/>
    <property type="molecule type" value="Genomic_DNA"/>
</dbReference>
<dbReference type="Proteomes" id="UP000005426">
    <property type="component" value="Unassembled WGS sequence"/>
</dbReference>
<accession>G9P0G0</accession>
<feature type="compositionally biased region" description="Basic and acidic residues" evidence="1">
    <location>
        <begin position="194"/>
        <end position="204"/>
    </location>
</feature>
<keyword evidence="3" id="KW-1185">Reference proteome</keyword>